<dbReference type="EMBL" id="UGLW01000003">
    <property type="protein sequence ID" value="STU54950.1"/>
    <property type="molecule type" value="Genomic_DNA"/>
</dbReference>
<protein>
    <submittedName>
        <fullName evidence="1">Lipopolysaccharide core biosynthesis protein RfaZ</fullName>
    </submittedName>
</protein>
<name>A0A377YY93_KLEPO</name>
<accession>A0A377YY93</accession>
<gene>
    <name evidence="1" type="ORF">NCTC10313_00417</name>
</gene>
<reference evidence="1 2" key="1">
    <citation type="submission" date="2018-06" db="EMBL/GenBank/DDBJ databases">
        <authorList>
            <consortium name="Pathogen Informatics"/>
            <person name="Doyle S."/>
        </authorList>
    </citation>
    <scope>NUCLEOTIDE SEQUENCE [LARGE SCALE GENOMIC DNA]</scope>
    <source>
        <strain evidence="1 2">NCTC10313</strain>
    </source>
</reference>
<organism evidence="1 2">
    <name type="scientific">Klebsiella pneumoniae subsp. ozaenae</name>
    <dbReference type="NCBI Taxonomy" id="574"/>
    <lineage>
        <taxon>Bacteria</taxon>
        <taxon>Pseudomonadati</taxon>
        <taxon>Pseudomonadota</taxon>
        <taxon>Gammaproteobacteria</taxon>
        <taxon>Enterobacterales</taxon>
        <taxon>Enterobacteriaceae</taxon>
        <taxon>Klebsiella/Raoultella group</taxon>
        <taxon>Klebsiella</taxon>
        <taxon>Klebsiella pneumoniae complex</taxon>
    </lineage>
</organism>
<evidence type="ECO:0000313" key="2">
    <source>
        <dbReference type="Proteomes" id="UP000254487"/>
    </source>
</evidence>
<dbReference type="AlphaFoldDB" id="A0A377YY93"/>
<dbReference type="Proteomes" id="UP000254487">
    <property type="component" value="Unassembled WGS sequence"/>
</dbReference>
<sequence length="67" mass="7607">MGVNGAWHLADRLHFSLYTIVDMEFFDKKPDIIRAIVSQPDILLFTTMHGIAKSSIAMVTRCAAVWR</sequence>
<evidence type="ECO:0000313" key="1">
    <source>
        <dbReference type="EMBL" id="STU54950.1"/>
    </source>
</evidence>
<proteinExistence type="predicted"/>